<dbReference type="Proteomes" id="UP000325385">
    <property type="component" value="Chromosome"/>
</dbReference>
<dbReference type="InterPro" id="IPR047726">
    <property type="entry name" value="CsgH_dom"/>
</dbReference>
<name>A0A3T1CI57_9SPHN</name>
<organism evidence="1 3">
    <name type="scientific">Qipengyuania flava</name>
    <dbReference type="NCBI Taxonomy" id="192812"/>
    <lineage>
        <taxon>Bacteria</taxon>
        <taxon>Pseudomonadati</taxon>
        <taxon>Pseudomonadota</taxon>
        <taxon>Alphaproteobacteria</taxon>
        <taxon>Sphingomonadales</taxon>
        <taxon>Erythrobacteraceae</taxon>
        <taxon>Qipengyuania</taxon>
    </lineage>
</organism>
<evidence type="ECO:0000313" key="1">
    <source>
        <dbReference type="EMBL" id="BBI20603.1"/>
    </source>
</evidence>
<evidence type="ECO:0000313" key="2">
    <source>
        <dbReference type="EMBL" id="QFI63444.1"/>
    </source>
</evidence>
<accession>A0A3T1CI57</accession>
<proteinExistence type="predicted"/>
<reference evidence="4" key="1">
    <citation type="submission" date="2018-09" db="EMBL/GenBank/DDBJ databases">
        <title>Nocardia yunnanensis sp. nov., an actinomycete isolated from a soil sample.</title>
        <authorList>
            <person name="Zhang J."/>
        </authorList>
    </citation>
    <scope>NUCLEOTIDE SEQUENCE [LARGE SCALE GENOMIC DNA]</scope>
    <source>
        <strain evidence="4">21-3</strain>
    </source>
</reference>
<dbReference type="Proteomes" id="UP000290057">
    <property type="component" value="Chromosome"/>
</dbReference>
<gene>
    <name evidence="2" type="ORF">D0Y83_09285</name>
    <name evidence="1" type="ORF">EKJ_14500</name>
</gene>
<evidence type="ECO:0000313" key="3">
    <source>
        <dbReference type="Proteomes" id="UP000290057"/>
    </source>
</evidence>
<reference evidence="2" key="2">
    <citation type="submission" date="2018-09" db="EMBL/GenBank/DDBJ databases">
        <authorList>
            <person name="Zhang J."/>
        </authorList>
    </citation>
    <scope>NUCLEOTIDE SEQUENCE</scope>
    <source>
        <strain evidence="2">21-3</strain>
    </source>
</reference>
<dbReference type="EMBL" id="AP019389">
    <property type="protein sequence ID" value="BBI20603.1"/>
    <property type="molecule type" value="Genomic_DNA"/>
</dbReference>
<dbReference type="EMBL" id="CP032228">
    <property type="protein sequence ID" value="QFI63444.1"/>
    <property type="molecule type" value="Genomic_DNA"/>
</dbReference>
<sequence>MGPALLFIASIGGTMPEGISEPPKAITLSIQPRGDVTEVSLEGNSPVDQRVEYSIEMTGSSTSRHRGKTSLTANVPVVLSTMRMQTAGDWCVTIDVTEENGRNYRYTRGASCSA</sequence>
<evidence type="ECO:0000313" key="4">
    <source>
        <dbReference type="Proteomes" id="UP000325385"/>
    </source>
</evidence>
<dbReference type="NCBIfam" id="NF041112">
    <property type="entry name" value="chap_CsgH_alph"/>
    <property type="match status" value="1"/>
</dbReference>
<keyword evidence="3" id="KW-1185">Reference proteome</keyword>
<protein>
    <submittedName>
        <fullName evidence="1">Uncharacterized protein</fullName>
    </submittedName>
</protein>
<dbReference type="AlphaFoldDB" id="A0A3T1CI57"/>
<reference evidence="1 3" key="3">
    <citation type="submission" date="2019-01" db="EMBL/GenBank/DDBJ databases">
        <title>Complete genome sequence of Erythrobacter flavus KJ5.</title>
        <authorList>
            <person name="Kanesaki Y."/>
            <person name="Brotosudarmo T."/>
            <person name="Moriuchi R."/>
            <person name="Awai K."/>
        </authorList>
    </citation>
    <scope>NUCLEOTIDE SEQUENCE [LARGE SCALE GENOMIC DNA]</scope>
    <source>
        <strain evidence="1 3">KJ5</strain>
    </source>
</reference>
<dbReference type="RefSeq" id="WP_415186367.1">
    <property type="nucleotide sequence ID" value="NZ_AP019389.1"/>
</dbReference>